<dbReference type="EMBL" id="CAMXCT020006527">
    <property type="protein sequence ID" value="CAL1168722.1"/>
    <property type="molecule type" value="Genomic_DNA"/>
</dbReference>
<dbReference type="PANTHER" id="PTHR43036:SF2">
    <property type="entry name" value="OS04G0481300 PROTEIN"/>
    <property type="match status" value="1"/>
</dbReference>
<dbReference type="AlphaFoldDB" id="A0A9P1DTT7"/>
<dbReference type="Proteomes" id="UP001152797">
    <property type="component" value="Unassembled WGS sequence"/>
</dbReference>
<dbReference type="Gene3D" id="2.40.10.330">
    <property type="match status" value="1"/>
</dbReference>
<name>A0A9P1DTT7_9DINO</name>
<keyword evidence="4" id="KW-1185">Reference proteome</keyword>
<dbReference type="EMBL" id="CAMXCT030006527">
    <property type="protein sequence ID" value="CAL4802659.1"/>
    <property type="molecule type" value="Genomic_DNA"/>
</dbReference>
<comment type="caution">
    <text evidence="1">The sequence shown here is derived from an EMBL/GenBank/DDBJ whole genome shotgun (WGS) entry which is preliminary data.</text>
</comment>
<dbReference type="EMBL" id="CAMXCT010006527">
    <property type="protein sequence ID" value="CAI4015347.1"/>
    <property type="molecule type" value="Genomic_DNA"/>
</dbReference>
<evidence type="ECO:0000313" key="2">
    <source>
        <dbReference type="EMBL" id="CAL1168722.1"/>
    </source>
</evidence>
<gene>
    <name evidence="1" type="ORF">C1SCF055_LOCUS40181</name>
</gene>
<dbReference type="OrthoDB" id="2013972at2759"/>
<reference evidence="2" key="2">
    <citation type="submission" date="2024-04" db="EMBL/GenBank/DDBJ databases">
        <authorList>
            <person name="Chen Y."/>
            <person name="Shah S."/>
            <person name="Dougan E. K."/>
            <person name="Thang M."/>
            <person name="Chan C."/>
        </authorList>
    </citation>
    <scope>NUCLEOTIDE SEQUENCE [LARGE SCALE GENOMIC DNA]</scope>
</reference>
<proteinExistence type="predicted"/>
<accession>A0A9P1DTT7</accession>
<evidence type="ECO:0000313" key="4">
    <source>
        <dbReference type="Proteomes" id="UP001152797"/>
    </source>
</evidence>
<protein>
    <submittedName>
        <fullName evidence="3">Peptidylprolyl isomerase</fullName>
    </submittedName>
</protein>
<evidence type="ECO:0000313" key="1">
    <source>
        <dbReference type="EMBL" id="CAI4015347.1"/>
    </source>
</evidence>
<organism evidence="1">
    <name type="scientific">Cladocopium goreaui</name>
    <dbReference type="NCBI Taxonomy" id="2562237"/>
    <lineage>
        <taxon>Eukaryota</taxon>
        <taxon>Sar</taxon>
        <taxon>Alveolata</taxon>
        <taxon>Dinophyceae</taxon>
        <taxon>Suessiales</taxon>
        <taxon>Symbiodiniaceae</taxon>
        <taxon>Cladocopium</taxon>
    </lineage>
</organism>
<keyword evidence="3" id="KW-0413">Isomerase</keyword>
<dbReference type="PANTHER" id="PTHR43036">
    <property type="entry name" value="OSJNBB0011N17.9 PROTEIN"/>
    <property type="match status" value="1"/>
</dbReference>
<dbReference type="GO" id="GO:0016853">
    <property type="term" value="F:isomerase activity"/>
    <property type="evidence" value="ECO:0007669"/>
    <property type="project" value="UniProtKB-KW"/>
</dbReference>
<reference evidence="1" key="1">
    <citation type="submission" date="2022-10" db="EMBL/GenBank/DDBJ databases">
        <authorList>
            <person name="Chen Y."/>
            <person name="Dougan E. K."/>
            <person name="Chan C."/>
            <person name="Rhodes N."/>
            <person name="Thang M."/>
        </authorList>
    </citation>
    <scope>NUCLEOTIDE SEQUENCE</scope>
</reference>
<dbReference type="InterPro" id="IPR048261">
    <property type="entry name" value="SlpA/SlyD-like_ins_sf"/>
</dbReference>
<sequence>MIMTIPAAQVPAGLEEGMQIMLGDPSQKIPGKVKQILSDGSAMLDMNHPLAGKERGGGSSPPRHHEDLSFDIELVSFREVVKGMDLIGWNGQTLKVPFAIANSPVSEALKEPKWPEKWPYTAADFRRQDESDDQGFYNAPRFVTHIDKDAIDSIRNFYALQFAEAPQGEYSVLDICSSWISHYPEDLKAKRVAITGMVEEELAANKQATEHAVADLNKNPKLPYGDGEFDFVTNVVSMDYLVKPQEEHLAAVEV</sequence>
<evidence type="ECO:0000313" key="3">
    <source>
        <dbReference type="EMBL" id="CAL4802659.1"/>
    </source>
</evidence>